<dbReference type="Gene3D" id="3.90.1150.10">
    <property type="entry name" value="Aspartate Aminotransferase, domain 1"/>
    <property type="match status" value="1"/>
</dbReference>
<organism evidence="7 8">
    <name type="scientific">Marivirga lumbricoides</name>
    <dbReference type="NCBI Taxonomy" id="1046115"/>
    <lineage>
        <taxon>Bacteria</taxon>
        <taxon>Pseudomonadati</taxon>
        <taxon>Bacteroidota</taxon>
        <taxon>Cytophagia</taxon>
        <taxon>Cytophagales</taxon>
        <taxon>Marivirgaceae</taxon>
        <taxon>Marivirga</taxon>
    </lineage>
</organism>
<reference evidence="8" key="1">
    <citation type="journal article" date="2019" name="Int. J. Syst. Evol. Microbiol.">
        <title>The Global Catalogue of Microorganisms (GCM) 10K type strain sequencing project: providing services to taxonomists for standard genome sequencing and annotation.</title>
        <authorList>
            <consortium name="The Broad Institute Genomics Platform"/>
            <consortium name="The Broad Institute Genome Sequencing Center for Infectious Disease"/>
            <person name="Wu L."/>
            <person name="Ma J."/>
        </authorList>
    </citation>
    <scope>NUCLEOTIDE SEQUENCE [LARGE SCALE GENOMIC DNA]</scope>
    <source>
        <strain evidence="8">CGMCC 1.10832</strain>
    </source>
</reference>
<dbReference type="Pfam" id="PF00155">
    <property type="entry name" value="Aminotran_1_2"/>
    <property type="match status" value="1"/>
</dbReference>
<comment type="caution">
    <text evidence="7">The sequence shown here is derived from an EMBL/GenBank/DDBJ whole genome shotgun (WGS) entry which is preliminary data.</text>
</comment>
<evidence type="ECO:0000256" key="5">
    <source>
        <dbReference type="RuleBase" id="RU003693"/>
    </source>
</evidence>
<proteinExistence type="inferred from homology"/>
<comment type="pathway">
    <text evidence="2">Lipid metabolism.</text>
</comment>
<feature type="domain" description="Aminotransferase class I/classII large" evidence="6">
    <location>
        <begin position="100"/>
        <end position="439"/>
    </location>
</feature>
<evidence type="ECO:0000256" key="1">
    <source>
        <dbReference type="ARBA" id="ARBA00001933"/>
    </source>
</evidence>
<name>A0ABQ1MTZ6_9BACT</name>
<dbReference type="Proteomes" id="UP000636010">
    <property type="component" value="Unassembled WGS sequence"/>
</dbReference>
<evidence type="ECO:0000259" key="6">
    <source>
        <dbReference type="Pfam" id="PF00155"/>
    </source>
</evidence>
<protein>
    <submittedName>
        <fullName evidence="7">8-amino-7-oxononanoate synthase</fullName>
    </submittedName>
</protein>
<dbReference type="SUPFAM" id="SSF53383">
    <property type="entry name" value="PLP-dependent transferases"/>
    <property type="match status" value="1"/>
</dbReference>
<evidence type="ECO:0000256" key="4">
    <source>
        <dbReference type="ARBA" id="ARBA00022898"/>
    </source>
</evidence>
<keyword evidence="4 5" id="KW-0663">Pyridoxal phosphate</keyword>
<accession>A0ABQ1MTZ6</accession>
<dbReference type="PANTHER" id="PTHR13693">
    <property type="entry name" value="CLASS II AMINOTRANSFERASE/8-AMINO-7-OXONONANOATE SYNTHASE"/>
    <property type="match status" value="1"/>
</dbReference>
<dbReference type="EMBL" id="BMEC01000012">
    <property type="protein sequence ID" value="GGC46862.1"/>
    <property type="molecule type" value="Genomic_DNA"/>
</dbReference>
<comment type="cofactor">
    <cofactor evidence="1 5">
        <name>pyridoxal 5'-phosphate</name>
        <dbReference type="ChEBI" id="CHEBI:597326"/>
    </cofactor>
</comment>
<dbReference type="InterPro" id="IPR001917">
    <property type="entry name" value="Aminotrans_II_pyridoxalP_BS"/>
</dbReference>
<dbReference type="PROSITE" id="PS00599">
    <property type="entry name" value="AA_TRANSFER_CLASS_2"/>
    <property type="match status" value="1"/>
</dbReference>
<dbReference type="InterPro" id="IPR004839">
    <property type="entry name" value="Aminotransferase_I/II_large"/>
</dbReference>
<dbReference type="Gene3D" id="3.40.640.10">
    <property type="entry name" value="Type I PLP-dependent aspartate aminotransferase-like (Major domain)"/>
    <property type="match status" value="1"/>
</dbReference>
<evidence type="ECO:0000256" key="3">
    <source>
        <dbReference type="ARBA" id="ARBA00022679"/>
    </source>
</evidence>
<evidence type="ECO:0000313" key="8">
    <source>
        <dbReference type="Proteomes" id="UP000636010"/>
    </source>
</evidence>
<sequence length="452" mass="50469">MSDKTSNPRKHYHLFDDENLDHLYFDISKNGEIDANKYSLYNFTGDPKLEYAEWESRMDMMNSWFTDMKSENRFLYERESLNGSKVVSQVVDPETKEVREMLNFASNDYLNLTQDTRIWEKVKELSPQYGGGAGGAPLLSGTMRVINELAEKIAQMKGMESAIIYNSGYGANFGTIAGLLGHKDVAIYDMFAHASLIDGSRGANKKFFQHNDSTSLEKVLKASQNKYINKLVVVDGVYSMDGDIANLNEILDVAKYYGAWVLVDEAHATGVIGKTGCGTLEHLDLEGKVDIVTGTLSKAVGSIGGYVTASKRLVNYLKYTSRSFMFSTAPYIPSIIAAKEALNLITEQKAGVDKLWENIQYVKERLTAAGFNIGNAETAIFPIIIGDDNKVKEMTYKLHQRDIFVNPVPYPAVPRKLTRVRMTVTAGFSREQLKYALDEVEIVGKELGVIPQ</sequence>
<comment type="similarity">
    <text evidence="5">Belongs to the class-II pyridoxal-phosphate-dependent aminotransferase family.</text>
</comment>
<gene>
    <name evidence="7" type="ORF">GCM10011506_35570</name>
</gene>
<evidence type="ECO:0000256" key="2">
    <source>
        <dbReference type="ARBA" id="ARBA00005189"/>
    </source>
</evidence>
<dbReference type="InterPro" id="IPR050087">
    <property type="entry name" value="AON_synthase_class-II"/>
</dbReference>
<dbReference type="InterPro" id="IPR015422">
    <property type="entry name" value="PyrdxlP-dep_Trfase_small"/>
</dbReference>
<dbReference type="InterPro" id="IPR015421">
    <property type="entry name" value="PyrdxlP-dep_Trfase_major"/>
</dbReference>
<dbReference type="RefSeq" id="WP_188466087.1">
    <property type="nucleotide sequence ID" value="NZ_BAABHU010000012.1"/>
</dbReference>
<dbReference type="InterPro" id="IPR015424">
    <property type="entry name" value="PyrdxlP-dep_Trfase"/>
</dbReference>
<keyword evidence="8" id="KW-1185">Reference proteome</keyword>
<keyword evidence="3" id="KW-0808">Transferase</keyword>
<evidence type="ECO:0000313" key="7">
    <source>
        <dbReference type="EMBL" id="GGC46862.1"/>
    </source>
</evidence>